<dbReference type="GO" id="GO:0005525">
    <property type="term" value="F:GTP binding"/>
    <property type="evidence" value="ECO:0007669"/>
    <property type="project" value="UniProtKB-KW"/>
</dbReference>
<name>A0A1R0Z7U8_9BACL</name>
<dbReference type="Proteomes" id="UP000187425">
    <property type="component" value="Unassembled WGS sequence"/>
</dbReference>
<evidence type="ECO:0000256" key="3">
    <source>
        <dbReference type="ARBA" id="ARBA00022723"/>
    </source>
</evidence>
<dbReference type="NCBIfam" id="NF041078">
    <property type="entry name" value="cGAS"/>
    <property type="match status" value="1"/>
</dbReference>
<reference evidence="16 17" key="1">
    <citation type="submission" date="2016-11" db="EMBL/GenBank/DDBJ databases">
        <title>Paenibacillus species isolates.</title>
        <authorList>
            <person name="Beno S.M."/>
        </authorList>
    </citation>
    <scope>NUCLEOTIDE SEQUENCE [LARGE SCALE GENOMIC DNA]</scope>
    <source>
        <strain evidence="16 17">FSL H7-0443</strain>
    </source>
</reference>
<evidence type="ECO:0000256" key="12">
    <source>
        <dbReference type="SAM" id="Coils"/>
    </source>
</evidence>
<evidence type="ECO:0000256" key="7">
    <source>
        <dbReference type="ARBA" id="ARBA00023080"/>
    </source>
</evidence>
<dbReference type="InterPro" id="IPR048446">
    <property type="entry name" value="DncV_C"/>
</dbReference>
<dbReference type="GO" id="GO:0051607">
    <property type="term" value="P:defense response to virus"/>
    <property type="evidence" value="ECO:0007669"/>
    <property type="project" value="UniProtKB-KW"/>
</dbReference>
<evidence type="ECO:0000256" key="11">
    <source>
        <dbReference type="ARBA" id="ARBA00048304"/>
    </source>
</evidence>
<comment type="caution">
    <text evidence="16">The sequence shown here is derived from an EMBL/GenBank/DDBJ whole genome shotgun (WGS) entry which is preliminary data.</text>
</comment>
<keyword evidence="3" id="KW-0479">Metal-binding</keyword>
<accession>A0A1R0Z7U8</accession>
<gene>
    <name evidence="16" type="ORF">BSK65_29395</name>
</gene>
<feature type="domain" description="Cyclic GMP-AMP synthase DncV-like nucleotidyltransferase" evidence="14">
    <location>
        <begin position="49"/>
        <end position="133"/>
    </location>
</feature>
<evidence type="ECO:0000259" key="15">
    <source>
        <dbReference type="Pfam" id="PF21713"/>
    </source>
</evidence>
<keyword evidence="9" id="KW-0342">GTP-binding</keyword>
<feature type="coiled-coil region" evidence="12">
    <location>
        <begin position="254"/>
        <end position="281"/>
    </location>
</feature>
<evidence type="ECO:0000256" key="13">
    <source>
        <dbReference type="SAM" id="MobiDB-lite"/>
    </source>
</evidence>
<evidence type="ECO:0000256" key="8">
    <source>
        <dbReference type="ARBA" id="ARBA00023118"/>
    </source>
</evidence>
<evidence type="ECO:0000313" key="17">
    <source>
        <dbReference type="Proteomes" id="UP000187425"/>
    </source>
</evidence>
<dbReference type="Pfam" id="PF21654">
    <property type="entry name" value="DncV-like_NTFase"/>
    <property type="match status" value="1"/>
</dbReference>
<keyword evidence="2" id="KW-0548">Nucleotidyltransferase</keyword>
<evidence type="ECO:0000256" key="5">
    <source>
        <dbReference type="ARBA" id="ARBA00022840"/>
    </source>
</evidence>
<keyword evidence="6" id="KW-0460">Magnesium</keyword>
<keyword evidence="5" id="KW-0067">ATP-binding</keyword>
<comment type="catalytic activity">
    <reaction evidence="11">
        <text>GTP + ATP = 3',3'-cGAMP + 2 diphosphate</text>
        <dbReference type="Rhea" id="RHEA:35647"/>
        <dbReference type="ChEBI" id="CHEBI:30616"/>
        <dbReference type="ChEBI" id="CHEBI:33019"/>
        <dbReference type="ChEBI" id="CHEBI:37565"/>
        <dbReference type="ChEBI" id="CHEBI:71501"/>
    </reaction>
    <physiologicalReaction direction="left-to-right" evidence="11">
        <dbReference type="Rhea" id="RHEA:35648"/>
    </physiologicalReaction>
</comment>
<keyword evidence="4" id="KW-0547">Nucleotide-binding</keyword>
<keyword evidence="7" id="KW-0546">Nucleotide metabolism</keyword>
<sequence length="323" mass="37111">MSNCNDLFASFHDEIYLHSEKKESLRTSRNSIRKKIKKYFKETLGLTEPKFYGQGSYMMNTMVNPIEGEYDIDDGIYIEHLKKEDEENWDAPIKVHNWIVKAVTGHTSTAPIDKNTCVRVIYKNEYHVDLPIYVKKEGEHPKLAHKSKGWVDSDPKELTKWFNDQVKEKGDQLKRIVRYLKAWKDYKEGDIKLPSGMVLTILAANHFVTDYPDEDDAALTATVKAIYDELSVSFSLTRPVFPDEELLDWSDSKQENLLTKLDNLIKKAEKALEEQDKTKASKKWIDVFGDRFPEHPPEDSQSETNSVLKSAAPAVLGNHGRSA</sequence>
<evidence type="ECO:0000256" key="9">
    <source>
        <dbReference type="ARBA" id="ARBA00023134"/>
    </source>
</evidence>
<evidence type="ECO:0000256" key="2">
    <source>
        <dbReference type="ARBA" id="ARBA00022695"/>
    </source>
</evidence>
<dbReference type="InterPro" id="IPR048445">
    <property type="entry name" value="DncV-like_NTFase"/>
</dbReference>
<dbReference type="InterPro" id="IPR047805">
    <property type="entry name" value="GAMP_synthase"/>
</dbReference>
<evidence type="ECO:0000256" key="10">
    <source>
        <dbReference type="ARBA" id="ARBA00044145"/>
    </source>
</evidence>
<protein>
    <recommendedName>
        <fullName evidence="10">Cyclic GMP-AMP synthase</fullName>
    </recommendedName>
</protein>
<dbReference type="GO" id="GO:0046872">
    <property type="term" value="F:metal ion binding"/>
    <property type="evidence" value="ECO:0007669"/>
    <property type="project" value="UniProtKB-KW"/>
</dbReference>
<evidence type="ECO:0000259" key="14">
    <source>
        <dbReference type="Pfam" id="PF21654"/>
    </source>
</evidence>
<feature type="domain" description="Cyclic GMP-AMP synthase C-terminal" evidence="15">
    <location>
        <begin position="170"/>
        <end position="294"/>
    </location>
</feature>
<dbReference type="RefSeq" id="WP_076287023.1">
    <property type="nucleotide sequence ID" value="NZ_MPTW01000035.1"/>
</dbReference>
<keyword evidence="12" id="KW-0175">Coiled coil</keyword>
<dbReference type="EMBL" id="MPTW01000035">
    <property type="protein sequence ID" value="OME64250.1"/>
    <property type="molecule type" value="Genomic_DNA"/>
</dbReference>
<evidence type="ECO:0000313" key="16">
    <source>
        <dbReference type="EMBL" id="OME64250.1"/>
    </source>
</evidence>
<dbReference type="OrthoDB" id="7572058at2"/>
<keyword evidence="1" id="KW-0808">Transferase</keyword>
<dbReference type="GO" id="GO:0009117">
    <property type="term" value="P:nucleotide metabolic process"/>
    <property type="evidence" value="ECO:0007669"/>
    <property type="project" value="UniProtKB-KW"/>
</dbReference>
<dbReference type="AlphaFoldDB" id="A0A1R0Z7U8"/>
<feature type="region of interest" description="Disordered" evidence="13">
    <location>
        <begin position="290"/>
        <end position="323"/>
    </location>
</feature>
<evidence type="ECO:0000256" key="6">
    <source>
        <dbReference type="ARBA" id="ARBA00022842"/>
    </source>
</evidence>
<proteinExistence type="predicted"/>
<keyword evidence="8" id="KW-0051">Antiviral defense</keyword>
<dbReference type="GO" id="GO:0005524">
    <property type="term" value="F:ATP binding"/>
    <property type="evidence" value="ECO:0007669"/>
    <property type="project" value="UniProtKB-KW"/>
</dbReference>
<evidence type="ECO:0000256" key="1">
    <source>
        <dbReference type="ARBA" id="ARBA00022679"/>
    </source>
</evidence>
<evidence type="ECO:0000256" key="4">
    <source>
        <dbReference type="ARBA" id="ARBA00022741"/>
    </source>
</evidence>
<dbReference type="GO" id="GO:0140701">
    <property type="term" value="F:3',3'-cyclic GMP-AMP synthase activity"/>
    <property type="evidence" value="ECO:0007669"/>
    <property type="project" value="InterPro"/>
</dbReference>
<dbReference type="Pfam" id="PF21713">
    <property type="entry name" value="DncV_C"/>
    <property type="match status" value="1"/>
</dbReference>
<organism evidence="16 17">
    <name type="scientific">Paenibacillus odorifer</name>
    <dbReference type="NCBI Taxonomy" id="189426"/>
    <lineage>
        <taxon>Bacteria</taxon>
        <taxon>Bacillati</taxon>
        <taxon>Bacillota</taxon>
        <taxon>Bacilli</taxon>
        <taxon>Bacillales</taxon>
        <taxon>Paenibacillaceae</taxon>
        <taxon>Paenibacillus</taxon>
    </lineage>
</organism>